<name>A0A1V2EYW9_9SPHN</name>
<evidence type="ECO:0000259" key="7">
    <source>
        <dbReference type="Pfam" id="PF02771"/>
    </source>
</evidence>
<keyword evidence="3" id="KW-0285">Flavoprotein</keyword>
<evidence type="ECO:0000256" key="4">
    <source>
        <dbReference type="ARBA" id="ARBA00022827"/>
    </source>
</evidence>
<dbReference type="Gene3D" id="1.20.140.10">
    <property type="entry name" value="Butyryl-CoA Dehydrogenase, subunit A, domain 3"/>
    <property type="match status" value="1"/>
</dbReference>
<dbReference type="Pfam" id="PF02771">
    <property type="entry name" value="Acyl-CoA_dh_N"/>
    <property type="match status" value="1"/>
</dbReference>
<evidence type="ECO:0000313" key="8">
    <source>
        <dbReference type="EMBL" id="ONF97675.1"/>
    </source>
</evidence>
<dbReference type="GO" id="GO:0050660">
    <property type="term" value="F:flavin adenine dinucleotide binding"/>
    <property type="evidence" value="ECO:0007669"/>
    <property type="project" value="InterPro"/>
</dbReference>
<dbReference type="InterPro" id="IPR009075">
    <property type="entry name" value="AcylCo_DH/oxidase_C"/>
</dbReference>
<evidence type="ECO:0000259" key="6">
    <source>
        <dbReference type="Pfam" id="PF00441"/>
    </source>
</evidence>
<dbReference type="AlphaFoldDB" id="A0A1V2EYW9"/>
<dbReference type="SUPFAM" id="SSF47203">
    <property type="entry name" value="Acyl-CoA dehydrogenase C-terminal domain-like"/>
    <property type="match status" value="1"/>
</dbReference>
<feature type="domain" description="Acyl-CoA dehydrogenase/oxidase N-terminal" evidence="7">
    <location>
        <begin position="9"/>
        <end position="81"/>
    </location>
</feature>
<protein>
    <submittedName>
        <fullName evidence="8">Acryloyl-CoA reductase (NADH)</fullName>
        <ecNumber evidence="8">1.3.1.95</ecNumber>
    </submittedName>
</protein>
<evidence type="ECO:0000256" key="3">
    <source>
        <dbReference type="ARBA" id="ARBA00022630"/>
    </source>
</evidence>
<keyword evidence="9" id="KW-1185">Reference proteome</keyword>
<evidence type="ECO:0000256" key="2">
    <source>
        <dbReference type="ARBA" id="ARBA00009347"/>
    </source>
</evidence>
<dbReference type="Gene3D" id="1.10.540.10">
    <property type="entry name" value="Acyl-CoA dehydrogenase/oxidase, N-terminal domain"/>
    <property type="match status" value="1"/>
</dbReference>
<keyword evidence="4" id="KW-0274">FAD</keyword>
<dbReference type="EC" id="1.3.1.95" evidence="8"/>
<gene>
    <name evidence="8" type="primary">acrC_1</name>
    <name evidence="8" type="ORF">SPHI_03070</name>
</gene>
<keyword evidence="5 8" id="KW-0560">Oxidoreductase</keyword>
<dbReference type="InterPro" id="IPR009100">
    <property type="entry name" value="AcylCoA_DH/oxidase_NM_dom_sf"/>
</dbReference>
<dbReference type="Proteomes" id="UP000188729">
    <property type="component" value="Unassembled WGS sequence"/>
</dbReference>
<evidence type="ECO:0000313" key="9">
    <source>
        <dbReference type="Proteomes" id="UP000188729"/>
    </source>
</evidence>
<dbReference type="InterPro" id="IPR036250">
    <property type="entry name" value="AcylCo_DH-like_C"/>
</dbReference>
<dbReference type="InterPro" id="IPR037069">
    <property type="entry name" value="AcylCoA_DH/ox_N_sf"/>
</dbReference>
<dbReference type="SUPFAM" id="SSF56645">
    <property type="entry name" value="Acyl-CoA dehydrogenase NM domain-like"/>
    <property type="match status" value="1"/>
</dbReference>
<evidence type="ECO:0000256" key="5">
    <source>
        <dbReference type="ARBA" id="ARBA00023002"/>
    </source>
</evidence>
<feature type="domain" description="Acyl-CoA dehydrogenase/oxidase C-terminal" evidence="6">
    <location>
        <begin position="171"/>
        <end position="305"/>
    </location>
</feature>
<dbReference type="Pfam" id="PF00441">
    <property type="entry name" value="Acyl-CoA_dh_1"/>
    <property type="match status" value="1"/>
</dbReference>
<dbReference type="GO" id="GO:0043958">
    <property type="term" value="F:acryloyl-CoA reductase (NADH) activity"/>
    <property type="evidence" value="ECO:0007669"/>
    <property type="project" value="UniProtKB-EC"/>
</dbReference>
<organism evidence="8 9">
    <name type="scientific">Sphingomonas jeddahensis</name>
    <dbReference type="NCBI Taxonomy" id="1915074"/>
    <lineage>
        <taxon>Bacteria</taxon>
        <taxon>Pseudomonadati</taxon>
        <taxon>Pseudomonadota</taxon>
        <taxon>Alphaproteobacteria</taxon>
        <taxon>Sphingomonadales</taxon>
        <taxon>Sphingomonadaceae</taxon>
        <taxon>Sphingomonas</taxon>
    </lineage>
</organism>
<comment type="similarity">
    <text evidence="2">Belongs to the acyl-CoA dehydrogenase family.</text>
</comment>
<dbReference type="GO" id="GO:0003995">
    <property type="term" value="F:acyl-CoA dehydrogenase activity"/>
    <property type="evidence" value="ECO:0007669"/>
    <property type="project" value="TreeGrafter"/>
</dbReference>
<evidence type="ECO:0000256" key="1">
    <source>
        <dbReference type="ARBA" id="ARBA00001974"/>
    </source>
</evidence>
<comment type="caution">
    <text evidence="8">The sequence shown here is derived from an EMBL/GenBank/DDBJ whole genome shotgun (WGS) entry which is preliminary data.</text>
</comment>
<reference evidence="8 9" key="1">
    <citation type="submission" date="2016-11" db="EMBL/GenBank/DDBJ databases">
        <title>Genome sequence of Sphingomonas jeddahensis G39.</title>
        <authorList>
            <person name="Poehlein A."/>
            <person name="Wuebbeler J.H."/>
            <person name="Steinbuechel A."/>
            <person name="Daniel R."/>
        </authorList>
    </citation>
    <scope>NUCLEOTIDE SEQUENCE [LARGE SCALE GENOMIC DNA]</scope>
    <source>
        <strain evidence="8 9">G39</strain>
    </source>
</reference>
<dbReference type="PANTHER" id="PTHR43884">
    <property type="entry name" value="ACYL-COA DEHYDROGENASE"/>
    <property type="match status" value="1"/>
</dbReference>
<dbReference type="STRING" id="1915074.SPHI_03070"/>
<dbReference type="EMBL" id="MPSB01000001">
    <property type="protein sequence ID" value="ONF97675.1"/>
    <property type="molecule type" value="Genomic_DNA"/>
</dbReference>
<accession>A0A1V2EYW9</accession>
<proteinExistence type="inferred from homology"/>
<dbReference type="InterPro" id="IPR013786">
    <property type="entry name" value="AcylCoA_DH/ox_N"/>
</dbReference>
<comment type="cofactor">
    <cofactor evidence="1">
        <name>FAD</name>
        <dbReference type="ChEBI" id="CHEBI:57692"/>
    </cofactor>
</comment>
<dbReference type="PANTHER" id="PTHR43884:SF20">
    <property type="entry name" value="ACYL-COA DEHYDROGENASE FADE28"/>
    <property type="match status" value="1"/>
</dbReference>
<sequence length="324" mass="33502">MTSMSEIGTMLADTAERLFASHADAIDDAARDGRWPAAAWAAVEESGLPLALVPEEQGGFGVPAGEAMALIRLTGRHALALPLAETIIGNALLAAAGLPLAEGPIGLADGAQARVPWGRFAQTLVYASGADLHRCSSRGMATEGSNLAGAPRDILSFSGGESRAAAGASLLELGALARALQMAGALERVLELTVEHVSTRVQFGRPLAKFQAIQQELAKLAGEVAAASAAADQAADAYVGGGDLGFAVAVARARIGEAAGKANGIAHQLHGAIGFTREHALHRLTTALWAWRDEFGTQRYWTLAIGKRALEAGRDGYWPMVVAA</sequence>